<protein>
    <recommendedName>
        <fullName evidence="8">Sugar (Pentulose or hexulose) kinase</fullName>
    </recommendedName>
</protein>
<feature type="domain" description="Carbohydrate kinase FGGY N-terminal" evidence="4">
    <location>
        <begin position="4"/>
        <end position="232"/>
    </location>
</feature>
<comment type="caution">
    <text evidence="6">The sequence shown here is derived from an EMBL/GenBank/DDBJ whole genome shotgun (WGS) entry which is preliminary data.</text>
</comment>
<evidence type="ECO:0000259" key="4">
    <source>
        <dbReference type="Pfam" id="PF00370"/>
    </source>
</evidence>
<evidence type="ECO:0000256" key="1">
    <source>
        <dbReference type="ARBA" id="ARBA00009156"/>
    </source>
</evidence>
<comment type="similarity">
    <text evidence="1">Belongs to the FGGY kinase family.</text>
</comment>
<keyword evidence="2" id="KW-0808">Transferase</keyword>
<dbReference type="GO" id="GO:0019150">
    <property type="term" value="F:D-ribulokinase activity"/>
    <property type="evidence" value="ECO:0007669"/>
    <property type="project" value="TreeGrafter"/>
</dbReference>
<dbReference type="EMBL" id="RJVI01000002">
    <property type="protein sequence ID" value="ROR32249.1"/>
    <property type="molecule type" value="Genomic_DNA"/>
</dbReference>
<dbReference type="Pfam" id="PF02782">
    <property type="entry name" value="FGGY_C"/>
    <property type="match status" value="1"/>
</dbReference>
<evidence type="ECO:0000313" key="6">
    <source>
        <dbReference type="EMBL" id="ROR32249.1"/>
    </source>
</evidence>
<dbReference type="PANTHER" id="PTHR10196:SF80">
    <property type="entry name" value="D-RIBULOSE KINASE"/>
    <property type="match status" value="1"/>
</dbReference>
<dbReference type="GO" id="GO:0004856">
    <property type="term" value="F:D-xylulokinase activity"/>
    <property type="evidence" value="ECO:0007669"/>
    <property type="project" value="TreeGrafter"/>
</dbReference>
<keyword evidence="7" id="KW-1185">Reference proteome</keyword>
<dbReference type="InterPro" id="IPR018484">
    <property type="entry name" value="FGGY_N"/>
</dbReference>
<dbReference type="Pfam" id="PF00370">
    <property type="entry name" value="FGGY_N"/>
    <property type="match status" value="1"/>
</dbReference>
<dbReference type="PIRSF" id="PIRSF000538">
    <property type="entry name" value="GlpK"/>
    <property type="match status" value="1"/>
</dbReference>
<evidence type="ECO:0000259" key="5">
    <source>
        <dbReference type="Pfam" id="PF02782"/>
    </source>
</evidence>
<name>A0A3N1Y098_9GAMM</name>
<evidence type="ECO:0000256" key="2">
    <source>
        <dbReference type="ARBA" id="ARBA00022679"/>
    </source>
</evidence>
<dbReference type="InterPro" id="IPR000577">
    <property type="entry name" value="Carb_kinase_FGGY"/>
</dbReference>
<evidence type="ECO:0008006" key="8">
    <source>
        <dbReference type="Google" id="ProtNLM"/>
    </source>
</evidence>
<feature type="domain" description="Carbohydrate kinase FGGY C-terminal" evidence="5">
    <location>
        <begin position="243"/>
        <end position="416"/>
    </location>
</feature>
<dbReference type="Proteomes" id="UP000276634">
    <property type="component" value="Unassembled WGS sequence"/>
</dbReference>
<gene>
    <name evidence="6" type="ORF">EDC57_1446</name>
</gene>
<dbReference type="GO" id="GO:0005997">
    <property type="term" value="P:xylulose metabolic process"/>
    <property type="evidence" value="ECO:0007669"/>
    <property type="project" value="TreeGrafter"/>
</dbReference>
<dbReference type="GO" id="GO:0005829">
    <property type="term" value="C:cytosol"/>
    <property type="evidence" value="ECO:0007669"/>
    <property type="project" value="TreeGrafter"/>
</dbReference>
<sequence>MEAFLGLDLGTSGVRACAVDARGRLLARAGVPLPPPRRLGTASEQDPRAWWRGIAAALARLRRTLPAGTRPRRLAVAATSGTVLACDEALCPLGPALLYDDARCAEEAACIAAAAPPESPARGAASGLAKWLHLHRRGAPLVLHQADWINARLLGRPPPTDANNALKTGYDPGAGRWPAWLAGLGLDPAAMPAVVVPGTPLGTIAADAAAALGLPPDLVVVAGTTDSTAAVVAAGARAPGDAVTSLGSTLVVKVVSARPVADARHGVYSHPLGRLWLAGGASNTGGAVLARWFTPARIEALCREIDPERDSGLDYYPLARPGERFPVADPALAPRLAPRPADPVRFLHGLLEGIARIEAAGYRRLAELGAPFPRRVLTTGGGAANVVWTRMRRRILGVAVSAVPEAEPALGAARLALGGPPQP</sequence>
<keyword evidence="3" id="KW-0418">Kinase</keyword>
<reference evidence="6 7" key="1">
    <citation type="submission" date="2018-11" db="EMBL/GenBank/DDBJ databases">
        <title>Genomic Encyclopedia of Type Strains, Phase IV (KMG-IV): sequencing the most valuable type-strain genomes for metagenomic binning, comparative biology and taxonomic classification.</title>
        <authorList>
            <person name="Goeker M."/>
        </authorList>
    </citation>
    <scope>NUCLEOTIDE SEQUENCE [LARGE SCALE GENOMIC DNA]</scope>
    <source>
        <strain evidence="6 7">DSM 100275</strain>
    </source>
</reference>
<dbReference type="CDD" id="cd07783">
    <property type="entry name" value="ASKHA_NBD_FGGY_SePSK_AtXK1-like"/>
    <property type="match status" value="1"/>
</dbReference>
<proteinExistence type="inferred from homology"/>
<dbReference type="OrthoDB" id="9805576at2"/>
<dbReference type="InterPro" id="IPR043129">
    <property type="entry name" value="ATPase_NBD"/>
</dbReference>
<organism evidence="6 7">
    <name type="scientific">Inmirania thermothiophila</name>
    <dbReference type="NCBI Taxonomy" id="1750597"/>
    <lineage>
        <taxon>Bacteria</taxon>
        <taxon>Pseudomonadati</taxon>
        <taxon>Pseudomonadota</taxon>
        <taxon>Gammaproteobacteria</taxon>
        <taxon>Chromatiales</taxon>
        <taxon>Ectothiorhodospiraceae</taxon>
        <taxon>Inmirania</taxon>
    </lineage>
</organism>
<dbReference type="PANTHER" id="PTHR10196">
    <property type="entry name" value="SUGAR KINASE"/>
    <property type="match status" value="1"/>
</dbReference>
<dbReference type="AlphaFoldDB" id="A0A3N1Y098"/>
<dbReference type="InterPro" id="IPR018485">
    <property type="entry name" value="FGGY_C"/>
</dbReference>
<evidence type="ECO:0000313" key="7">
    <source>
        <dbReference type="Proteomes" id="UP000276634"/>
    </source>
</evidence>
<evidence type="ECO:0000256" key="3">
    <source>
        <dbReference type="ARBA" id="ARBA00022777"/>
    </source>
</evidence>
<dbReference type="Gene3D" id="3.30.420.40">
    <property type="match status" value="2"/>
</dbReference>
<dbReference type="RefSeq" id="WP_123401212.1">
    <property type="nucleotide sequence ID" value="NZ_RJVI01000002.1"/>
</dbReference>
<dbReference type="SUPFAM" id="SSF53067">
    <property type="entry name" value="Actin-like ATPase domain"/>
    <property type="match status" value="2"/>
</dbReference>
<accession>A0A3N1Y098</accession>